<dbReference type="PANTHER" id="PTHR43861">
    <property type="entry name" value="TRANS-ACONITATE 2-METHYLTRANSFERASE-RELATED"/>
    <property type="match status" value="1"/>
</dbReference>
<dbReference type="GO" id="GO:0032259">
    <property type="term" value="P:methylation"/>
    <property type="evidence" value="ECO:0007669"/>
    <property type="project" value="UniProtKB-KW"/>
</dbReference>
<keyword evidence="4" id="KW-1185">Reference proteome</keyword>
<keyword evidence="1 3" id="KW-0808">Transferase</keyword>
<dbReference type="Gene3D" id="3.40.50.150">
    <property type="entry name" value="Vaccinia Virus protein VP39"/>
    <property type="match status" value="1"/>
</dbReference>
<comment type="caution">
    <text evidence="3">The sequence shown here is derived from an EMBL/GenBank/DDBJ whole genome shotgun (WGS) entry which is preliminary data.</text>
</comment>
<feature type="domain" description="Methyltransferase" evidence="2">
    <location>
        <begin position="42"/>
        <end position="132"/>
    </location>
</feature>
<dbReference type="CDD" id="cd02440">
    <property type="entry name" value="AdoMet_MTases"/>
    <property type="match status" value="1"/>
</dbReference>
<proteinExistence type="predicted"/>
<dbReference type="GO" id="GO:0008168">
    <property type="term" value="F:methyltransferase activity"/>
    <property type="evidence" value="ECO:0007669"/>
    <property type="project" value="UniProtKB-KW"/>
</dbReference>
<dbReference type="Pfam" id="PF13649">
    <property type="entry name" value="Methyltransf_25"/>
    <property type="match status" value="1"/>
</dbReference>
<dbReference type="InterPro" id="IPR029063">
    <property type="entry name" value="SAM-dependent_MTases_sf"/>
</dbReference>
<evidence type="ECO:0000259" key="2">
    <source>
        <dbReference type="Pfam" id="PF13649"/>
    </source>
</evidence>
<dbReference type="InterPro" id="IPR041698">
    <property type="entry name" value="Methyltransf_25"/>
</dbReference>
<accession>A0A7X3LTD6</accession>
<evidence type="ECO:0000256" key="1">
    <source>
        <dbReference type="ARBA" id="ARBA00022679"/>
    </source>
</evidence>
<organism evidence="3 4">
    <name type="scientific">Stappia sediminis</name>
    <dbReference type="NCBI Taxonomy" id="2692190"/>
    <lineage>
        <taxon>Bacteria</taxon>
        <taxon>Pseudomonadati</taxon>
        <taxon>Pseudomonadota</taxon>
        <taxon>Alphaproteobacteria</taxon>
        <taxon>Hyphomicrobiales</taxon>
        <taxon>Stappiaceae</taxon>
        <taxon>Stappia</taxon>
    </lineage>
</organism>
<dbReference type="AlphaFoldDB" id="A0A7X3LTD6"/>
<dbReference type="SUPFAM" id="SSF53335">
    <property type="entry name" value="S-adenosyl-L-methionine-dependent methyltransferases"/>
    <property type="match status" value="1"/>
</dbReference>
<dbReference type="EMBL" id="WUMV01000003">
    <property type="protein sequence ID" value="MXN64747.1"/>
    <property type="molecule type" value="Genomic_DNA"/>
</dbReference>
<dbReference type="Proteomes" id="UP000433101">
    <property type="component" value="Unassembled WGS sequence"/>
</dbReference>
<gene>
    <name evidence="3" type="ORF">GR183_07500</name>
</gene>
<sequence length="197" mass="22355">MKNVWRLYQMHARDYDAARSRHLMERSYLEEIIARVGPDGNVLDLGCGVGEPVARFFMDSGLAVTGVDAAPAMIDICRGRFPDAEWINADMRGLDLGRRFDAVIAWDSFFHLERDEQRAMFPVFARHAAKNGLLLFTSGPTNGEAIGTFHGQELYHSSLDPEEYEQLLDDGGFDVLVHKVEDPDCGWHTVWLARRRD</sequence>
<evidence type="ECO:0000313" key="4">
    <source>
        <dbReference type="Proteomes" id="UP000433101"/>
    </source>
</evidence>
<keyword evidence="3" id="KW-0489">Methyltransferase</keyword>
<dbReference type="RefSeq" id="WP_160775000.1">
    <property type="nucleotide sequence ID" value="NZ_WUMV01000003.1"/>
</dbReference>
<evidence type="ECO:0000313" key="3">
    <source>
        <dbReference type="EMBL" id="MXN64747.1"/>
    </source>
</evidence>
<reference evidence="3 4" key="1">
    <citation type="submission" date="2019-12" db="EMBL/GenBank/DDBJ databases">
        <authorList>
            <person name="Li M."/>
        </authorList>
    </citation>
    <scope>NUCLEOTIDE SEQUENCE [LARGE SCALE GENOMIC DNA]</scope>
    <source>
        <strain evidence="3 4">GBMRC 2046</strain>
    </source>
</reference>
<protein>
    <submittedName>
        <fullName evidence="3">Methyltransferase domain-containing protein</fullName>
    </submittedName>
</protein>
<name>A0A7X3LTD6_9HYPH</name>